<dbReference type="EMBL" id="AOKF01004082">
    <property type="protein sequence ID" value="EPN26669.1"/>
    <property type="molecule type" value="Genomic_DNA"/>
</dbReference>
<gene>
    <name evidence="1" type="ORF">A245_47750</name>
</gene>
<evidence type="ECO:0000313" key="2">
    <source>
        <dbReference type="Proteomes" id="UP000018849"/>
    </source>
</evidence>
<dbReference type="AlphaFoldDB" id="A0A656JI02"/>
<proteinExistence type="predicted"/>
<protein>
    <submittedName>
        <fullName evidence="1">Autotransporter</fullName>
    </submittedName>
</protein>
<dbReference type="Proteomes" id="UP000018849">
    <property type="component" value="Unassembled WGS sequence"/>
</dbReference>
<feature type="non-terminal residue" evidence="1">
    <location>
        <position position="1"/>
    </location>
</feature>
<name>A0A656JI02_PSESF</name>
<reference evidence="1 2" key="1">
    <citation type="journal article" date="2013" name="PLoS Pathog.">
        <title>Genomic analysis of the Kiwifruit pathogen Pseudomonas syringae pv. actinidiae provides insight into the origins of an emergent plant disease.</title>
        <authorList>
            <person name="McCann H.C."/>
            <person name="Rikkerink E.H."/>
            <person name="Bertels F."/>
            <person name="Fiers M."/>
            <person name="Lu A."/>
            <person name="Rees-George J."/>
            <person name="Andersen M.T."/>
            <person name="Gleave A.P."/>
            <person name="Haubold B."/>
            <person name="Wohlers M.W."/>
            <person name="Guttman D.S."/>
            <person name="Wang P.W."/>
            <person name="Straub C."/>
            <person name="Vanneste J.L."/>
            <person name="Rainey P.B."/>
            <person name="Templeton M.D."/>
        </authorList>
    </citation>
    <scope>NUCLEOTIDE SEQUENCE [LARGE SCALE GENOMIC DNA]</scope>
    <source>
        <strain evidence="1 2">ICMP 19096</strain>
    </source>
</reference>
<sequence length="31" mass="3451">SKDARISLDYSGQLASREKSHGVGLSLNWQF</sequence>
<evidence type="ECO:0000313" key="1">
    <source>
        <dbReference type="EMBL" id="EPN26669.1"/>
    </source>
</evidence>
<accession>A0A656JI02</accession>
<organism evidence="1 2">
    <name type="scientific">Pseudomonas syringae pv. actinidiae ICMP 19096</name>
    <dbReference type="NCBI Taxonomy" id="1194405"/>
    <lineage>
        <taxon>Bacteria</taxon>
        <taxon>Pseudomonadati</taxon>
        <taxon>Pseudomonadota</taxon>
        <taxon>Gammaproteobacteria</taxon>
        <taxon>Pseudomonadales</taxon>
        <taxon>Pseudomonadaceae</taxon>
        <taxon>Pseudomonas</taxon>
        <taxon>Pseudomonas syringae</taxon>
    </lineage>
</organism>
<comment type="caution">
    <text evidence="1">The sequence shown here is derived from an EMBL/GenBank/DDBJ whole genome shotgun (WGS) entry which is preliminary data.</text>
</comment>